<dbReference type="EMBL" id="PYDT01000003">
    <property type="protein sequence ID" value="THU65643.1"/>
    <property type="molecule type" value="Genomic_DNA"/>
</dbReference>
<organism evidence="2 3">
    <name type="scientific">Musa balbisiana</name>
    <name type="common">Banana</name>
    <dbReference type="NCBI Taxonomy" id="52838"/>
    <lineage>
        <taxon>Eukaryota</taxon>
        <taxon>Viridiplantae</taxon>
        <taxon>Streptophyta</taxon>
        <taxon>Embryophyta</taxon>
        <taxon>Tracheophyta</taxon>
        <taxon>Spermatophyta</taxon>
        <taxon>Magnoliopsida</taxon>
        <taxon>Liliopsida</taxon>
        <taxon>Zingiberales</taxon>
        <taxon>Musaceae</taxon>
        <taxon>Musa</taxon>
    </lineage>
</organism>
<feature type="region of interest" description="Disordered" evidence="1">
    <location>
        <begin position="575"/>
        <end position="595"/>
    </location>
</feature>
<reference evidence="2 3" key="1">
    <citation type="journal article" date="2019" name="Nat. Plants">
        <title>Genome sequencing of Musa balbisiana reveals subgenome evolution and function divergence in polyploid bananas.</title>
        <authorList>
            <person name="Yao X."/>
        </authorList>
    </citation>
    <scope>NUCLEOTIDE SEQUENCE [LARGE SCALE GENOMIC DNA]</scope>
    <source>
        <strain evidence="3">cv. DH-PKW</strain>
        <tissue evidence="2">Leaves</tissue>
    </source>
</reference>
<comment type="caution">
    <text evidence="2">The sequence shown here is derived from an EMBL/GenBank/DDBJ whole genome shotgun (WGS) entry which is preliminary data.</text>
</comment>
<feature type="region of interest" description="Disordered" evidence="1">
    <location>
        <begin position="320"/>
        <end position="362"/>
    </location>
</feature>
<sequence>MFEYLCFVAFSGYVRLELKRKSRPSVSLKEADWSSNLKELEMLGRQLVLRKEAAVNLREVAARTTLREVRQKGHIYVELRHVGKRIIFFCTLCLTPCYSDTVLFDHLQGNLHARRLTAAKATLFGATPWPFNDGVLFFDSSNVPDLLLSGSASQNDMALVLSNSSGNDHEVTSRNTLNSPGRNCCGRKNSGNCSKSNGASDAKLRLSSTRHKASLRSSCSVLDMVSTCSWAENSLIIPGVLLKEEVSNLALKHLGVGQIAYRIQEDKEGHGKITSIWCAWLGQGESDFSDELNISANCDFAIVNFPYAYGLGRKGAVEDEVPPTSPGSFFEIDDSGHRRKRKRKSFSDQEDYSDGLNGSESLSGDGSSLDIIVADDPQQLEKRLISSKVVRRQLRKQKRLVTVRICDICGQPMLPGKDVATLLNCRTGNLACSSRNTNGGRSTLKNRISSIFCPECQGTGVAIKGEELEKPTIPLSEMFLYKLKAIEANKAWMKNPEILEKCSTGLHFPSGCVEKSQNCRHKNRSLFLWRLPEYTDEQFKYLDETTAPLLTTLDLAATAANLTFRGTEAHLRPLNCGRSPNARRPRGDEKEAEALGADAGAAARLRQGTANDSMTVAAITTGEVAAAAACAVDGSAWRAAKYV</sequence>
<name>A0A4S8JU10_MUSBA</name>
<accession>A0A4S8JU10</accession>
<dbReference type="PANTHER" id="PTHR35497:SF1">
    <property type="entry name" value="ACYL-UDP-N-ACETYLGLUCOSAMINE O-ACYLTRANSFERASE"/>
    <property type="match status" value="1"/>
</dbReference>
<gene>
    <name evidence="2" type="ORF">C4D60_Mb05t05780</name>
</gene>
<dbReference type="Proteomes" id="UP000317650">
    <property type="component" value="Chromosome 5"/>
</dbReference>
<protein>
    <recommendedName>
        <fullName evidence="4">C2H2-type domain-containing protein</fullName>
    </recommendedName>
</protein>
<evidence type="ECO:0000313" key="3">
    <source>
        <dbReference type="Proteomes" id="UP000317650"/>
    </source>
</evidence>
<dbReference type="PANTHER" id="PTHR35497">
    <property type="entry name" value="ACYL-UDP-N-ACETYLGLUCOSAMINE O-ACYLTRANSFERASE"/>
    <property type="match status" value="1"/>
</dbReference>
<keyword evidence="3" id="KW-1185">Reference proteome</keyword>
<evidence type="ECO:0008006" key="4">
    <source>
        <dbReference type="Google" id="ProtNLM"/>
    </source>
</evidence>
<evidence type="ECO:0000313" key="2">
    <source>
        <dbReference type="EMBL" id="THU65643.1"/>
    </source>
</evidence>
<dbReference type="AlphaFoldDB" id="A0A4S8JU10"/>
<evidence type="ECO:0000256" key="1">
    <source>
        <dbReference type="SAM" id="MobiDB-lite"/>
    </source>
</evidence>
<proteinExistence type="predicted"/>